<keyword evidence="7 9" id="KW-0472">Membrane</keyword>
<feature type="transmembrane region" description="Helical" evidence="9">
    <location>
        <begin position="55"/>
        <end position="77"/>
    </location>
</feature>
<keyword evidence="13" id="KW-1185">Reference proteome</keyword>
<dbReference type="InterPro" id="IPR013685">
    <property type="entry name" value="POTRA_FtsQ_type"/>
</dbReference>
<reference evidence="12 13" key="1">
    <citation type="submission" date="2020-03" db="EMBL/GenBank/DDBJ databases">
        <title>Genomic Encyclopedia of Type Strains, Phase IV (KMG-IV): sequencing the most valuable type-strain genomes for metagenomic binning, comparative biology and taxonomic classification.</title>
        <authorList>
            <person name="Goeker M."/>
        </authorList>
    </citation>
    <scope>NUCLEOTIDE SEQUENCE [LARGE SCALE GENOMIC DNA]</scope>
    <source>
        <strain evidence="12 13">DSM 21299</strain>
    </source>
</reference>
<evidence type="ECO:0000256" key="9">
    <source>
        <dbReference type="HAMAP-Rule" id="MF_00911"/>
    </source>
</evidence>
<evidence type="ECO:0000256" key="2">
    <source>
        <dbReference type="ARBA" id="ARBA00022475"/>
    </source>
</evidence>
<proteinExistence type="inferred from homology"/>
<keyword evidence="2 9" id="KW-1003">Cell membrane</keyword>
<dbReference type="Pfam" id="PF03799">
    <property type="entry name" value="FtsQ_DivIB_C"/>
    <property type="match status" value="1"/>
</dbReference>
<evidence type="ECO:0000256" key="10">
    <source>
        <dbReference type="SAM" id="MobiDB-lite"/>
    </source>
</evidence>
<keyword evidence="3 9" id="KW-0997">Cell inner membrane</keyword>
<feature type="region of interest" description="Disordered" evidence="10">
    <location>
        <begin position="1"/>
        <end position="33"/>
    </location>
</feature>
<evidence type="ECO:0000256" key="5">
    <source>
        <dbReference type="ARBA" id="ARBA00022692"/>
    </source>
</evidence>
<comment type="subcellular location">
    <subcellularLocation>
        <location evidence="9">Cell inner membrane</location>
        <topology evidence="9">Single-pass type II membrane protein</topology>
    </subcellularLocation>
    <subcellularLocation>
        <location evidence="1">Membrane</location>
    </subcellularLocation>
    <text evidence="9">Localizes to the division septum.</text>
</comment>
<sequence>MAEARIRRGGTARLSQTASMGGRKGGARGRPSKRRSWIGRMVHALPVSEDMLQRMASWAIVGIAVAVVGGIAVLMGVPAMAGQKAAEVAANAGFEVQKVEVRGVERMDELPVYNIALGQVDRSMLSLDLPRVRSEMLQLGWVKDARISRRLPDTLVVDIVERDPVAVWQHDGQLHLIDVHGVVLQSVSASAMPDLPLVVGPSANLQTAGLNKLMENAPALKPMLAGATWVGNRRWDLRFQSGETLSLPEGDRSSATALVNFARMDGVNRLLGRGIVKFDMRDPDRFVLRLPRDQARDKPVAAEAGKAEADAAPVGEEG</sequence>
<dbReference type="GO" id="GO:0090529">
    <property type="term" value="P:cell septum assembly"/>
    <property type="evidence" value="ECO:0007669"/>
    <property type="project" value="InterPro"/>
</dbReference>
<evidence type="ECO:0000256" key="7">
    <source>
        <dbReference type="ARBA" id="ARBA00023136"/>
    </source>
</evidence>
<comment type="caution">
    <text evidence="12">The sequence shown here is derived from an EMBL/GenBank/DDBJ whole genome shotgun (WGS) entry which is preliminary data.</text>
</comment>
<dbReference type="PANTHER" id="PTHR35851:SF1">
    <property type="entry name" value="CELL DIVISION PROTEIN FTSQ"/>
    <property type="match status" value="1"/>
</dbReference>
<dbReference type="EMBL" id="JAASQR010000001">
    <property type="protein sequence ID" value="NIJ15216.1"/>
    <property type="molecule type" value="Genomic_DNA"/>
</dbReference>
<keyword evidence="8 9" id="KW-0131">Cell cycle</keyword>
<keyword evidence="4 9" id="KW-0132">Cell division</keyword>
<dbReference type="GO" id="GO:0005886">
    <property type="term" value="C:plasma membrane"/>
    <property type="evidence" value="ECO:0007669"/>
    <property type="project" value="UniProtKB-SubCell"/>
</dbReference>
<keyword evidence="6 9" id="KW-1133">Transmembrane helix</keyword>
<evidence type="ECO:0000256" key="1">
    <source>
        <dbReference type="ARBA" id="ARBA00004370"/>
    </source>
</evidence>
<comment type="similarity">
    <text evidence="9">Belongs to the FtsQ/DivIB family. FtsQ subfamily.</text>
</comment>
<keyword evidence="5 9" id="KW-0812">Transmembrane</keyword>
<feature type="compositionally biased region" description="Basic and acidic residues" evidence="10">
    <location>
        <begin position="292"/>
        <end position="309"/>
    </location>
</feature>
<dbReference type="Pfam" id="PF08478">
    <property type="entry name" value="POTRA_1"/>
    <property type="match status" value="1"/>
</dbReference>
<dbReference type="PROSITE" id="PS51779">
    <property type="entry name" value="POTRA"/>
    <property type="match status" value="1"/>
</dbReference>
<gene>
    <name evidence="9" type="primary">ftsQ</name>
    <name evidence="12" type="ORF">FHS54_000165</name>
</gene>
<evidence type="ECO:0000256" key="3">
    <source>
        <dbReference type="ARBA" id="ARBA00022519"/>
    </source>
</evidence>
<dbReference type="RefSeq" id="WP_167301896.1">
    <property type="nucleotide sequence ID" value="NZ_JAASQR010000001.1"/>
</dbReference>
<feature type="region of interest" description="Disordered" evidence="10">
    <location>
        <begin position="292"/>
        <end position="318"/>
    </location>
</feature>
<dbReference type="GO" id="GO:0043093">
    <property type="term" value="P:FtsZ-dependent cytokinesis"/>
    <property type="evidence" value="ECO:0007669"/>
    <property type="project" value="UniProtKB-UniRule"/>
</dbReference>
<dbReference type="GO" id="GO:0032153">
    <property type="term" value="C:cell division site"/>
    <property type="evidence" value="ECO:0007669"/>
    <property type="project" value="UniProtKB-UniRule"/>
</dbReference>
<comment type="function">
    <text evidence="9">Essential cell division protein.</text>
</comment>
<evidence type="ECO:0000256" key="4">
    <source>
        <dbReference type="ARBA" id="ARBA00022618"/>
    </source>
</evidence>
<evidence type="ECO:0000313" key="12">
    <source>
        <dbReference type="EMBL" id="NIJ15216.1"/>
    </source>
</evidence>
<dbReference type="AlphaFoldDB" id="A0A846MF67"/>
<evidence type="ECO:0000259" key="11">
    <source>
        <dbReference type="PROSITE" id="PS51779"/>
    </source>
</evidence>
<dbReference type="PANTHER" id="PTHR35851">
    <property type="entry name" value="CELL DIVISION PROTEIN FTSQ"/>
    <property type="match status" value="1"/>
</dbReference>
<organism evidence="12 13">
    <name type="scientific">Sphingobium vermicomposti</name>
    <dbReference type="NCBI Taxonomy" id="529005"/>
    <lineage>
        <taxon>Bacteria</taxon>
        <taxon>Pseudomonadati</taxon>
        <taxon>Pseudomonadota</taxon>
        <taxon>Alphaproteobacteria</taxon>
        <taxon>Sphingomonadales</taxon>
        <taxon>Sphingomonadaceae</taxon>
        <taxon>Sphingobium</taxon>
    </lineage>
</organism>
<protein>
    <recommendedName>
        <fullName evidence="9">Cell division protein FtsQ</fullName>
    </recommendedName>
</protein>
<dbReference type="InterPro" id="IPR034746">
    <property type="entry name" value="POTRA"/>
</dbReference>
<evidence type="ECO:0000256" key="6">
    <source>
        <dbReference type="ARBA" id="ARBA00022989"/>
    </source>
</evidence>
<evidence type="ECO:0000256" key="8">
    <source>
        <dbReference type="ARBA" id="ARBA00023306"/>
    </source>
</evidence>
<accession>A0A846MF67</accession>
<feature type="domain" description="POTRA" evidence="11">
    <location>
        <begin position="94"/>
        <end position="162"/>
    </location>
</feature>
<dbReference type="HAMAP" id="MF_00911">
    <property type="entry name" value="FtsQ_subfam"/>
    <property type="match status" value="1"/>
</dbReference>
<dbReference type="Proteomes" id="UP000576821">
    <property type="component" value="Unassembled WGS sequence"/>
</dbReference>
<dbReference type="InterPro" id="IPR026579">
    <property type="entry name" value="FtsQ"/>
</dbReference>
<dbReference type="Gene3D" id="3.10.20.310">
    <property type="entry name" value="membrane protein fhac"/>
    <property type="match status" value="1"/>
</dbReference>
<dbReference type="InterPro" id="IPR005548">
    <property type="entry name" value="Cell_div_FtsQ/DivIB_C"/>
</dbReference>
<name>A0A846MF67_9SPHN</name>
<evidence type="ECO:0000313" key="13">
    <source>
        <dbReference type="Proteomes" id="UP000576821"/>
    </source>
</evidence>